<feature type="transmembrane region" description="Helical" evidence="5">
    <location>
        <begin position="104"/>
        <end position="126"/>
    </location>
</feature>
<dbReference type="EMBL" id="CP058559">
    <property type="protein sequence ID" value="QNO15870.1"/>
    <property type="molecule type" value="Genomic_DNA"/>
</dbReference>
<dbReference type="AlphaFoldDB" id="A0A7G9WB08"/>
<feature type="transmembrane region" description="Helical" evidence="5">
    <location>
        <begin position="23"/>
        <end position="43"/>
    </location>
</feature>
<dbReference type="PIRSF" id="PIRSF006648">
    <property type="entry name" value="DrrB"/>
    <property type="match status" value="1"/>
</dbReference>
<dbReference type="InterPro" id="IPR013525">
    <property type="entry name" value="ABC2_TM"/>
</dbReference>
<dbReference type="PANTHER" id="PTHR43229:SF2">
    <property type="entry name" value="NODULATION PROTEIN J"/>
    <property type="match status" value="1"/>
</dbReference>
<reference evidence="7 8" key="1">
    <citation type="submission" date="2020-07" db="EMBL/GenBank/DDBJ databases">
        <title>Alkalicella. sp. LB2 genome.</title>
        <authorList>
            <person name="Postec A."/>
            <person name="Quemeneur M."/>
        </authorList>
    </citation>
    <scope>NUCLEOTIDE SEQUENCE [LARGE SCALE GENOMIC DNA]</scope>
    <source>
        <strain evidence="7 8">LB2</strain>
    </source>
</reference>
<dbReference type="Proteomes" id="UP000516160">
    <property type="component" value="Chromosome"/>
</dbReference>
<evidence type="ECO:0000313" key="7">
    <source>
        <dbReference type="EMBL" id="QNO15870.1"/>
    </source>
</evidence>
<feature type="transmembrane region" description="Helical" evidence="5">
    <location>
        <begin position="223"/>
        <end position="245"/>
    </location>
</feature>
<feature type="domain" description="ABC transmembrane type-2" evidence="6">
    <location>
        <begin position="20"/>
        <end position="248"/>
    </location>
</feature>
<accession>A0A7G9WB08</accession>
<proteinExistence type="predicted"/>
<comment type="subcellular location">
    <subcellularLocation>
        <location evidence="1">Membrane</location>
        <topology evidence="1">Multi-pass membrane protein</topology>
    </subcellularLocation>
</comment>
<evidence type="ECO:0000256" key="3">
    <source>
        <dbReference type="ARBA" id="ARBA00022989"/>
    </source>
</evidence>
<feature type="transmembrane region" description="Helical" evidence="5">
    <location>
        <begin position="132"/>
        <end position="156"/>
    </location>
</feature>
<keyword evidence="2 5" id="KW-0812">Transmembrane</keyword>
<dbReference type="InterPro" id="IPR051784">
    <property type="entry name" value="Nod_factor_ABC_transporter"/>
</dbReference>
<feature type="transmembrane region" description="Helical" evidence="5">
    <location>
        <begin position="55"/>
        <end position="74"/>
    </location>
</feature>
<feature type="transmembrane region" description="Helical" evidence="5">
    <location>
        <begin position="177"/>
        <end position="194"/>
    </location>
</feature>
<gene>
    <name evidence="7" type="ORF">HYG86_14385</name>
</gene>
<name>A0A7G9WB08_ALKCA</name>
<dbReference type="InterPro" id="IPR000412">
    <property type="entry name" value="ABC_2_transport"/>
</dbReference>
<keyword evidence="4 5" id="KW-0472">Membrane</keyword>
<dbReference type="GO" id="GO:0043190">
    <property type="term" value="C:ATP-binding cassette (ABC) transporter complex"/>
    <property type="evidence" value="ECO:0007669"/>
    <property type="project" value="InterPro"/>
</dbReference>
<dbReference type="RefSeq" id="WP_213166273.1">
    <property type="nucleotide sequence ID" value="NZ_CP058559.1"/>
</dbReference>
<evidence type="ECO:0000256" key="2">
    <source>
        <dbReference type="ARBA" id="ARBA00022692"/>
    </source>
</evidence>
<evidence type="ECO:0000256" key="5">
    <source>
        <dbReference type="SAM" id="Phobius"/>
    </source>
</evidence>
<organism evidence="7 8">
    <name type="scientific">Alkalicella caledoniensis</name>
    <dbReference type="NCBI Taxonomy" id="2731377"/>
    <lineage>
        <taxon>Bacteria</taxon>
        <taxon>Bacillati</taxon>
        <taxon>Bacillota</taxon>
        <taxon>Clostridia</taxon>
        <taxon>Eubacteriales</taxon>
        <taxon>Proteinivoracaceae</taxon>
        <taxon>Alkalicella</taxon>
    </lineage>
</organism>
<dbReference type="GO" id="GO:0140359">
    <property type="term" value="F:ABC-type transporter activity"/>
    <property type="evidence" value="ECO:0007669"/>
    <property type="project" value="InterPro"/>
</dbReference>
<dbReference type="PANTHER" id="PTHR43229">
    <property type="entry name" value="NODULATION PROTEIN J"/>
    <property type="match status" value="1"/>
</dbReference>
<dbReference type="PROSITE" id="PS51012">
    <property type="entry name" value="ABC_TM2"/>
    <property type="match status" value="1"/>
</dbReference>
<evidence type="ECO:0000259" key="6">
    <source>
        <dbReference type="PROSITE" id="PS51012"/>
    </source>
</evidence>
<sequence>MISVLKIIWGSCMIQMKQSFARATFKFCVLVQPIIYAVITYMMFRNSGIENFTSYVVLGTGIMSLWSSICFSSAGDIERERYMGTLQIVTSVPVQFKIIMLGKVLGNTILGLMSMVITFVFVSVVFGEVLTIANPLVFMASLIISLFSFMAISMLLAPSFTLSRNSRALMNCLEYPIFILCGVLFPIEVLPVWIRPLSYILSPTWAIKLLRDSSLGIHDFSNFATNIAIIILITVIYSIVASKLFDRIDKETRIKATLEVQ</sequence>
<evidence type="ECO:0000313" key="8">
    <source>
        <dbReference type="Proteomes" id="UP000516160"/>
    </source>
</evidence>
<dbReference type="InterPro" id="IPR047817">
    <property type="entry name" value="ABC2_TM_bact-type"/>
</dbReference>
<protein>
    <submittedName>
        <fullName evidence="7">ABC transporter permease</fullName>
    </submittedName>
</protein>
<dbReference type="Pfam" id="PF12698">
    <property type="entry name" value="ABC2_membrane_3"/>
    <property type="match status" value="1"/>
</dbReference>
<evidence type="ECO:0000256" key="4">
    <source>
        <dbReference type="ARBA" id="ARBA00023136"/>
    </source>
</evidence>
<evidence type="ECO:0000256" key="1">
    <source>
        <dbReference type="ARBA" id="ARBA00004141"/>
    </source>
</evidence>
<keyword evidence="3 5" id="KW-1133">Transmembrane helix</keyword>
<keyword evidence="8" id="KW-1185">Reference proteome</keyword>
<dbReference type="KEGG" id="acae:HYG86_14385"/>